<organism evidence="1 2">
    <name type="scientific">Nocardia puris</name>
    <dbReference type="NCBI Taxonomy" id="208602"/>
    <lineage>
        <taxon>Bacteria</taxon>
        <taxon>Bacillati</taxon>
        <taxon>Actinomycetota</taxon>
        <taxon>Actinomycetes</taxon>
        <taxon>Mycobacteriales</taxon>
        <taxon>Nocardiaceae</taxon>
        <taxon>Nocardia</taxon>
    </lineage>
</organism>
<keyword evidence="2" id="KW-1185">Reference proteome</keyword>
<name>A0A366E4J7_9NOCA</name>
<dbReference type="AlphaFoldDB" id="A0A366E4J7"/>
<evidence type="ECO:0000313" key="2">
    <source>
        <dbReference type="Proteomes" id="UP000252586"/>
    </source>
</evidence>
<reference evidence="1 2" key="1">
    <citation type="submission" date="2018-06" db="EMBL/GenBank/DDBJ databases">
        <title>Genomic Encyclopedia of Type Strains, Phase IV (KMG-IV): sequencing the most valuable type-strain genomes for metagenomic binning, comparative biology and taxonomic classification.</title>
        <authorList>
            <person name="Goeker M."/>
        </authorList>
    </citation>
    <scope>NUCLEOTIDE SEQUENCE [LARGE SCALE GENOMIC DNA]</scope>
    <source>
        <strain evidence="1 2">DSM 44599</strain>
    </source>
</reference>
<dbReference type="RefSeq" id="WP_067513918.1">
    <property type="nucleotide sequence ID" value="NZ_CP107943.1"/>
</dbReference>
<evidence type="ECO:0000313" key="1">
    <source>
        <dbReference type="EMBL" id="RBO97035.1"/>
    </source>
</evidence>
<dbReference type="Proteomes" id="UP000252586">
    <property type="component" value="Unassembled WGS sequence"/>
</dbReference>
<dbReference type="OrthoDB" id="4540221at2"/>
<accession>A0A366E4J7</accession>
<protein>
    <submittedName>
        <fullName evidence="1">Uncharacterized protein</fullName>
    </submittedName>
</protein>
<dbReference type="EMBL" id="QNRE01000001">
    <property type="protein sequence ID" value="RBO97035.1"/>
    <property type="molecule type" value="Genomic_DNA"/>
</dbReference>
<proteinExistence type="predicted"/>
<comment type="caution">
    <text evidence="1">The sequence shown here is derived from an EMBL/GenBank/DDBJ whole genome shotgun (WGS) entry which is preliminary data.</text>
</comment>
<gene>
    <name evidence="1" type="ORF">DFR74_1011054</name>
</gene>
<sequence>MSYPLHSKICLTEAGCVCPAITLFLVPEPLMPGGSVLHLLEQAVVTDPDAPPQPDVALVASVETPAEPERPEPAVRPELRAFAAALPDPDRVRAILRDHLILDPYGLDLGDRAELTRLALLPERRIGFRRTEDFQADSMRRAMLAVYRHFGLDQRVPLVYHGYADPAAGWFGLRTAAA</sequence>